<dbReference type="InterPro" id="IPR037235">
    <property type="entry name" value="TRCF-like_C_D7"/>
</dbReference>
<dbReference type="PROSITE" id="PS51192">
    <property type="entry name" value="HELICASE_ATP_BIND_1"/>
    <property type="match status" value="1"/>
</dbReference>
<accession>A0A4Y3WAX8</accession>
<dbReference type="SUPFAM" id="SSF52540">
    <property type="entry name" value="P-loop containing nucleoside triphosphate hydrolases"/>
    <property type="match status" value="4"/>
</dbReference>
<dbReference type="PANTHER" id="PTHR47964">
    <property type="entry name" value="ATP-DEPENDENT DNA HELICASE HOMOLOG RECG, CHLOROPLASTIC"/>
    <property type="match status" value="1"/>
</dbReference>
<dbReference type="InterPro" id="IPR041471">
    <property type="entry name" value="UvrB_inter"/>
</dbReference>
<evidence type="ECO:0000256" key="9">
    <source>
        <dbReference type="HAMAP-Rule" id="MF_00969"/>
    </source>
</evidence>
<dbReference type="GO" id="GO:0003684">
    <property type="term" value="F:damaged DNA binding"/>
    <property type="evidence" value="ECO:0007669"/>
    <property type="project" value="InterPro"/>
</dbReference>
<dbReference type="Pfam" id="PF00271">
    <property type="entry name" value="Helicase_C"/>
    <property type="match status" value="1"/>
</dbReference>
<keyword evidence="5" id="KW-0347">Helicase</keyword>
<dbReference type="GO" id="GO:0006355">
    <property type="term" value="P:regulation of DNA-templated transcription"/>
    <property type="evidence" value="ECO:0007669"/>
    <property type="project" value="UniProtKB-UniRule"/>
</dbReference>
<dbReference type="InterPro" id="IPR047112">
    <property type="entry name" value="RecG/Mfd"/>
</dbReference>
<evidence type="ECO:0000256" key="2">
    <source>
        <dbReference type="ARBA" id="ARBA00022741"/>
    </source>
</evidence>
<dbReference type="SMART" id="SM00487">
    <property type="entry name" value="DEXDc"/>
    <property type="match status" value="1"/>
</dbReference>
<dbReference type="Gene3D" id="3.40.50.300">
    <property type="entry name" value="P-loop containing nucleotide triphosphate hydrolases"/>
    <property type="match status" value="2"/>
</dbReference>
<dbReference type="InterPro" id="IPR048635">
    <property type="entry name" value="MFD_D3"/>
</dbReference>
<comment type="similarity">
    <text evidence="9">In the N-terminal section; belongs to the UvrB family.</text>
</comment>
<dbReference type="RefSeq" id="WP_141383823.1">
    <property type="nucleotide sequence ID" value="NZ_BJNF01000057.1"/>
</dbReference>
<dbReference type="OrthoDB" id="9804325at2"/>
<dbReference type="SMART" id="SM01058">
    <property type="entry name" value="CarD_TRCF"/>
    <property type="match status" value="1"/>
</dbReference>
<comment type="subcellular location">
    <subcellularLocation>
        <location evidence="9">Cytoplasm</location>
    </subcellularLocation>
</comment>
<dbReference type="HAMAP" id="MF_00969">
    <property type="entry name" value="TRCF"/>
    <property type="match status" value="1"/>
</dbReference>
<dbReference type="InterPro" id="IPR001650">
    <property type="entry name" value="Helicase_C-like"/>
</dbReference>
<protein>
    <recommendedName>
        <fullName evidence="9">Transcription-repair-coupling factor</fullName>
        <shortName evidence="9">TRCF</shortName>
        <ecNumber evidence="9">3.6.4.-</ecNumber>
    </recommendedName>
</protein>
<dbReference type="Proteomes" id="UP000318825">
    <property type="component" value="Unassembled WGS sequence"/>
</dbReference>
<dbReference type="EMBL" id="BJNF01000057">
    <property type="protein sequence ID" value="GEC16182.1"/>
    <property type="molecule type" value="Genomic_DNA"/>
</dbReference>
<feature type="domain" description="Helicase ATP-binding" evidence="10">
    <location>
        <begin position="639"/>
        <end position="800"/>
    </location>
</feature>
<dbReference type="Gene3D" id="3.40.50.11140">
    <property type="match status" value="1"/>
</dbReference>
<evidence type="ECO:0000256" key="7">
    <source>
        <dbReference type="ARBA" id="ARBA00023125"/>
    </source>
</evidence>
<dbReference type="Pfam" id="PF03461">
    <property type="entry name" value="TRCF"/>
    <property type="match status" value="1"/>
</dbReference>
<dbReference type="SUPFAM" id="SSF143517">
    <property type="entry name" value="TRCF domain-like"/>
    <property type="match status" value="1"/>
</dbReference>
<evidence type="ECO:0000256" key="1">
    <source>
        <dbReference type="ARBA" id="ARBA00022490"/>
    </source>
</evidence>
<evidence type="ECO:0000256" key="6">
    <source>
        <dbReference type="ARBA" id="ARBA00022840"/>
    </source>
</evidence>
<feature type="domain" description="Helicase C-terminal" evidence="11">
    <location>
        <begin position="821"/>
        <end position="975"/>
    </location>
</feature>
<dbReference type="CDD" id="cd17991">
    <property type="entry name" value="DEXHc_TRCF"/>
    <property type="match status" value="1"/>
</dbReference>
<dbReference type="AlphaFoldDB" id="A0A4Y3WAX8"/>
<proteinExistence type="inferred from homology"/>
<keyword evidence="2 9" id="KW-0547">Nucleotide-binding</keyword>
<dbReference type="Pfam" id="PF02559">
    <property type="entry name" value="CarD_TRCF_RID"/>
    <property type="match status" value="1"/>
</dbReference>
<dbReference type="InterPro" id="IPR003711">
    <property type="entry name" value="CarD-like/TRCF_RID"/>
</dbReference>
<evidence type="ECO:0000259" key="11">
    <source>
        <dbReference type="PROSITE" id="PS51194"/>
    </source>
</evidence>
<sequence>MKAFSRSPAESLSPGRPLTLANVAEGAEGLVVSDLARAIKANATRRGSAVSLTVVCRDGPRMQQLARALEFFASDISVMQFPAWDCQPYDRVSPHGGVLAQRLTTLARLSRLTGSETPLIILTTVNAILQRVPAREIVASQALSVAPGNVVPMDSIAAWLEHNGYNRSSTVREPGEYAVRGGILDLFPSNLDHPVRFDFFGDSLESIRSFDPETQRTLFDVRSLDLVPISEFQFVTETIRRFRMGYVAAFGAPERDDLLYEAVSEGRRYPGMEHWLPLFHERMDTLFDYLDGASIVIEPQGEDAASERFKQIADYYEARREPLEQAAGGVPYKPLPPDRLYLTPDEWTKRLNEAALVRLTPFAVPDESVNVIDAGARQGRNFAPERADTTLNVFESVGSHIQALQAARKKVVVTLWSEGSRDRMASMLKDHGLLNLTSINTWRTVQATPRNEVMLGVVGIESGFETESVAVISEQDILGDRLVRPRKASRKLENFISEVTSLAAGDLVVHVEHGIGRFVGLQTLEVGGAPHDCLELRYANETKLFLPVENIELLSRYGSDQANVELDRLGGGGWQARKAKLKTRIREIAGELIRIAAERHLREAPKLPVQSGLYDEFCARFPYEETEDQLGAIQASLEDLESGKPMDRLVCGDVGFGKTEVALRAAFAVALDGKQVAVVVPTTLLARQHAKTFTERFRGFPVNVAQASRLVSPKELAKVKKGLTDGSVDIVVGTHALLGKSIKFRDLGLLVVDEEQHFGVSHKERLKQLRAHVHVLTLSATPIPRTLQLALTGVRDLSIIASPPVDRLAVRTFVAPHDPLMIREALLRERYRGGQAFYVVPRVSDLAEVKDFLDKHVPEMKVAVAHGQMPPTVIEDIISAFYDGKYDVLLSTTIVESGLDIPTANTLIVHRSDMFGLAQLYQLRGRVGRSKLRAYALFTLPSKHKITAQAERRLKVLQSLETLGAGFQLASHDLDIRGAGNLLGEEQSGHIKEVGFELYQSMLEEAIENLKTGVTEIADDRWSPQITIGMPVLIPEDYVADLAVRLSLYRRLADLDTDDEIDSFAAELRDRFGQLPDEVRYLFKVAAIKAYCRRANVEKVDAGPKGAVISFRDNKFAQPDRLVYFIRQHGQAAKVRPDMKVVFLQNWKTPEERLMGTTEIMRQLANLAEDRKAA</sequence>
<keyword evidence="8 9" id="KW-0234">DNA repair</keyword>
<comment type="function">
    <text evidence="9">Couples transcription and DNA repair by recognizing RNA polymerase (RNAP) stalled at DNA lesions. Mediates ATP-dependent release of RNAP and its truncated transcript from the DNA, and recruitment of nucleotide excision repair machinery to the damaged site.</text>
</comment>
<keyword evidence="7 9" id="KW-0238">DNA-binding</keyword>
<dbReference type="EC" id="3.6.4.-" evidence="9"/>
<dbReference type="GO" id="GO:0005524">
    <property type="term" value="F:ATP binding"/>
    <property type="evidence" value="ECO:0007669"/>
    <property type="project" value="UniProtKB-UniRule"/>
</dbReference>
<organism evidence="12 13">
    <name type="scientific">Nitrobacter winogradskyi</name>
    <name type="common">Nitrobacter agilis</name>
    <dbReference type="NCBI Taxonomy" id="913"/>
    <lineage>
        <taxon>Bacteria</taxon>
        <taxon>Pseudomonadati</taxon>
        <taxon>Pseudomonadota</taxon>
        <taxon>Alphaproteobacteria</taxon>
        <taxon>Hyphomicrobiales</taxon>
        <taxon>Nitrobacteraceae</taxon>
        <taxon>Nitrobacter</taxon>
    </lineage>
</organism>
<dbReference type="SMART" id="SM00982">
    <property type="entry name" value="TRCF"/>
    <property type="match status" value="1"/>
</dbReference>
<dbReference type="InterPro" id="IPR004576">
    <property type="entry name" value="Mfd"/>
</dbReference>
<evidence type="ECO:0000256" key="8">
    <source>
        <dbReference type="ARBA" id="ARBA00023204"/>
    </source>
</evidence>
<dbReference type="InterPro" id="IPR011545">
    <property type="entry name" value="DEAD/DEAH_box_helicase_dom"/>
</dbReference>
<dbReference type="NCBIfam" id="TIGR00580">
    <property type="entry name" value="mfd"/>
    <property type="match status" value="1"/>
</dbReference>
<dbReference type="Pfam" id="PF00270">
    <property type="entry name" value="DEAD"/>
    <property type="match status" value="1"/>
</dbReference>
<keyword evidence="4 9" id="KW-0378">Hydrolase</keyword>
<dbReference type="InterPro" id="IPR014001">
    <property type="entry name" value="Helicase_ATP-bd"/>
</dbReference>
<name>A0A4Y3WAX8_NITWI</name>
<dbReference type="Gene3D" id="3.30.2060.10">
    <property type="entry name" value="Penicillin-binding protein 1b domain"/>
    <property type="match status" value="1"/>
</dbReference>
<keyword evidence="3 9" id="KW-0227">DNA damage</keyword>
<dbReference type="Pfam" id="PF17757">
    <property type="entry name" value="UvrB_inter"/>
    <property type="match status" value="1"/>
</dbReference>
<dbReference type="InterPro" id="IPR005118">
    <property type="entry name" value="TRCF_C"/>
</dbReference>
<evidence type="ECO:0000256" key="4">
    <source>
        <dbReference type="ARBA" id="ARBA00022801"/>
    </source>
</evidence>
<dbReference type="SMART" id="SM00490">
    <property type="entry name" value="HELICc"/>
    <property type="match status" value="1"/>
</dbReference>
<dbReference type="InterPro" id="IPR027417">
    <property type="entry name" value="P-loop_NTPase"/>
</dbReference>
<reference evidence="12 13" key="1">
    <citation type="submission" date="2019-06" db="EMBL/GenBank/DDBJ databases">
        <title>Whole genome shotgun sequence of Nitrobacter winogradskyi NBRC 14297.</title>
        <authorList>
            <person name="Hosoyama A."/>
            <person name="Uohara A."/>
            <person name="Ohji S."/>
            <person name="Ichikawa N."/>
        </authorList>
    </citation>
    <scope>NUCLEOTIDE SEQUENCE [LARGE SCALE GENOMIC DNA]</scope>
    <source>
        <strain evidence="12 13">NBRC 14297</strain>
    </source>
</reference>
<keyword evidence="1 9" id="KW-0963">Cytoplasm</keyword>
<dbReference type="Gene3D" id="2.40.10.170">
    <property type="match status" value="1"/>
</dbReference>
<dbReference type="PANTHER" id="PTHR47964:SF1">
    <property type="entry name" value="ATP-DEPENDENT DNA HELICASE HOMOLOG RECG, CHLOROPLASTIC"/>
    <property type="match status" value="1"/>
</dbReference>
<dbReference type="PROSITE" id="PS51194">
    <property type="entry name" value="HELICASE_CTER"/>
    <property type="match status" value="1"/>
</dbReference>
<comment type="similarity">
    <text evidence="9">In the C-terminal section; belongs to the helicase family. RecG subfamily.</text>
</comment>
<evidence type="ECO:0000313" key="13">
    <source>
        <dbReference type="Proteomes" id="UP000318825"/>
    </source>
</evidence>
<dbReference type="GO" id="GO:0016787">
    <property type="term" value="F:hydrolase activity"/>
    <property type="evidence" value="ECO:0007669"/>
    <property type="project" value="UniProtKB-KW"/>
</dbReference>
<dbReference type="GO" id="GO:0003678">
    <property type="term" value="F:DNA helicase activity"/>
    <property type="evidence" value="ECO:0007669"/>
    <property type="project" value="TreeGrafter"/>
</dbReference>
<dbReference type="Gene3D" id="3.90.1150.50">
    <property type="entry name" value="Transcription-repair-coupling factor, D7 domain"/>
    <property type="match status" value="1"/>
</dbReference>
<evidence type="ECO:0000313" key="12">
    <source>
        <dbReference type="EMBL" id="GEC16182.1"/>
    </source>
</evidence>
<evidence type="ECO:0000256" key="3">
    <source>
        <dbReference type="ARBA" id="ARBA00022763"/>
    </source>
</evidence>
<dbReference type="InterPro" id="IPR036101">
    <property type="entry name" value="CarD-like/TRCF_RID_sf"/>
</dbReference>
<dbReference type="Pfam" id="PF21132">
    <property type="entry name" value="MFD_D3"/>
    <property type="match status" value="1"/>
</dbReference>
<dbReference type="SUPFAM" id="SSF141259">
    <property type="entry name" value="CarD-like"/>
    <property type="match status" value="1"/>
</dbReference>
<keyword evidence="6 9" id="KW-0067">ATP-binding</keyword>
<comment type="caution">
    <text evidence="12">The sequence shown here is derived from an EMBL/GenBank/DDBJ whole genome shotgun (WGS) entry which is preliminary data.</text>
</comment>
<gene>
    <name evidence="9 12" type="primary">mfd</name>
    <name evidence="12" type="ORF">NWI01_20740</name>
</gene>
<evidence type="ECO:0000259" key="10">
    <source>
        <dbReference type="PROSITE" id="PS51192"/>
    </source>
</evidence>
<dbReference type="Gene3D" id="3.40.50.11180">
    <property type="match status" value="1"/>
</dbReference>
<dbReference type="GO" id="GO:0000716">
    <property type="term" value="P:transcription-coupled nucleotide-excision repair, DNA damage recognition"/>
    <property type="evidence" value="ECO:0007669"/>
    <property type="project" value="UniProtKB-UniRule"/>
</dbReference>
<dbReference type="GO" id="GO:0005737">
    <property type="term" value="C:cytoplasm"/>
    <property type="evidence" value="ECO:0007669"/>
    <property type="project" value="UniProtKB-SubCell"/>
</dbReference>
<evidence type="ECO:0000256" key="5">
    <source>
        <dbReference type="ARBA" id="ARBA00022806"/>
    </source>
</evidence>